<dbReference type="Proteomes" id="UP000054776">
    <property type="component" value="Unassembled WGS sequence"/>
</dbReference>
<dbReference type="EMBL" id="JYDH01000214">
    <property type="protein sequence ID" value="KRY28211.1"/>
    <property type="molecule type" value="Genomic_DNA"/>
</dbReference>
<accession>A0A0V1B3S4</accession>
<organism evidence="2 3">
    <name type="scientific">Trichinella spiralis</name>
    <name type="common">Trichina worm</name>
    <dbReference type="NCBI Taxonomy" id="6334"/>
    <lineage>
        <taxon>Eukaryota</taxon>
        <taxon>Metazoa</taxon>
        <taxon>Ecdysozoa</taxon>
        <taxon>Nematoda</taxon>
        <taxon>Enoplea</taxon>
        <taxon>Dorylaimia</taxon>
        <taxon>Trichinellida</taxon>
        <taxon>Trichinellidae</taxon>
        <taxon>Trichinella</taxon>
    </lineage>
</organism>
<keyword evidence="3" id="KW-1185">Reference proteome</keyword>
<comment type="caution">
    <text evidence="2">The sequence shown here is derived from an EMBL/GenBank/DDBJ whole genome shotgun (WGS) entry which is preliminary data.</text>
</comment>
<evidence type="ECO:0000313" key="2">
    <source>
        <dbReference type="EMBL" id="KRY31688.1"/>
    </source>
</evidence>
<proteinExistence type="predicted"/>
<name>A0A0V1B3S4_TRISP</name>
<protein>
    <submittedName>
        <fullName evidence="2">Uncharacterized protein</fullName>
    </submittedName>
</protein>
<dbReference type="EMBL" id="JYDH01000113">
    <property type="protein sequence ID" value="KRY31688.1"/>
    <property type="molecule type" value="Genomic_DNA"/>
</dbReference>
<reference evidence="2 3" key="1">
    <citation type="submission" date="2015-01" db="EMBL/GenBank/DDBJ databases">
        <title>Evolution of Trichinella species and genotypes.</title>
        <authorList>
            <person name="Korhonen P.K."/>
            <person name="Edoardo P."/>
            <person name="Giuseppe L.R."/>
            <person name="Gasser R.B."/>
        </authorList>
    </citation>
    <scope>NUCLEOTIDE SEQUENCE [LARGE SCALE GENOMIC DNA]</scope>
    <source>
        <strain evidence="2">ISS3</strain>
    </source>
</reference>
<gene>
    <name evidence="2" type="ORF">T01_10461</name>
    <name evidence="1" type="ORF">T01_16004</name>
</gene>
<evidence type="ECO:0000313" key="3">
    <source>
        <dbReference type="Proteomes" id="UP000054776"/>
    </source>
</evidence>
<sequence length="163" mass="19479">MNSRFESFTPGLLGRYPIARFIFICNIPHFVDIWYELLIRLAFWRKTAKNVLSKFPLFLIVWHLDCIAIIFSKVPSDTVHQFWNEAPNTSTKGQLATARIIVLYVSNRSDRLMSIKSVFRVYGFSRKLPNYMGYRLFYNDKRWCFGEFHRNLPVNKDIHNDYR</sequence>
<dbReference type="InParanoid" id="A0A0V1B3S4"/>
<dbReference type="AlphaFoldDB" id="A0A0V1B3S4"/>
<evidence type="ECO:0000313" key="1">
    <source>
        <dbReference type="EMBL" id="KRY28211.1"/>
    </source>
</evidence>
<dbReference type="OrthoDB" id="5937698at2759"/>